<dbReference type="Gene3D" id="3.10.150.10">
    <property type="entry name" value="DNA Polymerase III, subunit A, domain 2"/>
    <property type="match status" value="1"/>
</dbReference>
<dbReference type="PANTHER" id="PTHR30478:SF0">
    <property type="entry name" value="BETA SLIDING CLAMP"/>
    <property type="match status" value="1"/>
</dbReference>
<dbReference type="InterPro" id="IPR022635">
    <property type="entry name" value="DNA_polIII_beta_C"/>
</dbReference>
<gene>
    <name evidence="16" type="primary">dnaN</name>
    <name evidence="16" type="ORF">CLOLEP_01258</name>
</gene>
<dbReference type="SUPFAM" id="SSF55979">
    <property type="entry name" value="DNA clamp"/>
    <property type="match status" value="3"/>
</dbReference>
<evidence type="ECO:0000256" key="11">
    <source>
        <dbReference type="ARBA" id="ARBA00033275"/>
    </source>
</evidence>
<evidence type="ECO:0000256" key="7">
    <source>
        <dbReference type="ARBA" id="ARBA00022705"/>
    </source>
</evidence>
<dbReference type="GO" id="GO:0003887">
    <property type="term" value="F:DNA-directed DNA polymerase activity"/>
    <property type="evidence" value="ECO:0007669"/>
    <property type="project" value="UniProtKB-KW"/>
</dbReference>
<keyword evidence="5 16" id="KW-0808">Transferase</keyword>
<dbReference type="InterPro" id="IPR001001">
    <property type="entry name" value="DNA_polIII_beta"/>
</dbReference>
<dbReference type="AlphaFoldDB" id="A7VRS4"/>
<protein>
    <recommendedName>
        <fullName evidence="3">Beta sliding clamp</fullName>
    </recommendedName>
    <alternativeName>
        <fullName evidence="12">Beta-clamp processivity factor</fullName>
    </alternativeName>
    <alternativeName>
        <fullName evidence="10">DNA polymerase III beta sliding clamp subunit</fullName>
    </alternativeName>
    <alternativeName>
        <fullName evidence="11">DNA polymerase III subunit beta</fullName>
    </alternativeName>
</protein>
<comment type="caution">
    <text evidence="16">The sequence shown here is derived from an EMBL/GenBank/DDBJ whole genome shotgun (WGS) entry which is preliminary data.</text>
</comment>
<evidence type="ECO:0000313" key="17">
    <source>
        <dbReference type="Proteomes" id="UP000003490"/>
    </source>
</evidence>
<reference evidence="16 17" key="1">
    <citation type="submission" date="2007-08" db="EMBL/GenBank/DDBJ databases">
        <title>Draft genome sequence of Clostridium leptum (DSM 753).</title>
        <authorList>
            <person name="Sudarsanam P."/>
            <person name="Ley R."/>
            <person name="Guruge J."/>
            <person name="Turnbaugh P.J."/>
            <person name="Mahowald M."/>
            <person name="Liep D."/>
            <person name="Gordon J."/>
        </authorList>
    </citation>
    <scope>NUCLEOTIDE SEQUENCE [LARGE SCALE GENOMIC DNA]</scope>
    <source>
        <strain evidence="16 17">DSM 753</strain>
    </source>
</reference>
<evidence type="ECO:0000256" key="4">
    <source>
        <dbReference type="ARBA" id="ARBA00022490"/>
    </source>
</evidence>
<feature type="domain" description="DNA polymerase III beta sliding clamp N-terminal" evidence="13">
    <location>
        <begin position="68"/>
        <end position="187"/>
    </location>
</feature>
<evidence type="ECO:0000259" key="13">
    <source>
        <dbReference type="Pfam" id="PF00712"/>
    </source>
</evidence>
<dbReference type="SMART" id="SM00480">
    <property type="entry name" value="POL3Bc"/>
    <property type="match status" value="1"/>
</dbReference>
<evidence type="ECO:0000259" key="14">
    <source>
        <dbReference type="Pfam" id="PF02767"/>
    </source>
</evidence>
<dbReference type="GO" id="GO:0006271">
    <property type="term" value="P:DNA strand elongation involved in DNA replication"/>
    <property type="evidence" value="ECO:0007669"/>
    <property type="project" value="TreeGrafter"/>
</dbReference>
<dbReference type="EMBL" id="ABCB02000017">
    <property type="protein sequence ID" value="EDO61754.1"/>
    <property type="molecule type" value="Genomic_DNA"/>
</dbReference>
<evidence type="ECO:0000256" key="10">
    <source>
        <dbReference type="ARBA" id="ARBA00030988"/>
    </source>
</evidence>
<dbReference type="CDD" id="cd00140">
    <property type="entry name" value="beta_clamp"/>
    <property type="match status" value="1"/>
</dbReference>
<reference evidence="16 17" key="2">
    <citation type="submission" date="2007-08" db="EMBL/GenBank/DDBJ databases">
        <authorList>
            <person name="Fulton L."/>
            <person name="Clifton S."/>
            <person name="Fulton B."/>
            <person name="Xu J."/>
            <person name="Minx P."/>
            <person name="Pepin K.H."/>
            <person name="Johnson M."/>
            <person name="Thiruvilangam P."/>
            <person name="Bhonagiri V."/>
            <person name="Nash W.E."/>
            <person name="Wang C."/>
            <person name="Mardis E.R."/>
            <person name="Wilson R.K."/>
        </authorList>
    </citation>
    <scope>NUCLEOTIDE SEQUENCE [LARGE SCALE GENOMIC DNA]</scope>
    <source>
        <strain evidence="16 17">DSM 753</strain>
    </source>
</reference>
<evidence type="ECO:0000256" key="8">
    <source>
        <dbReference type="ARBA" id="ARBA00022932"/>
    </source>
</evidence>
<evidence type="ECO:0000256" key="6">
    <source>
        <dbReference type="ARBA" id="ARBA00022695"/>
    </source>
</evidence>
<dbReference type="InterPro" id="IPR022634">
    <property type="entry name" value="DNA_polIII_beta_N"/>
</dbReference>
<dbReference type="NCBIfam" id="TIGR00663">
    <property type="entry name" value="dnan"/>
    <property type="match status" value="1"/>
</dbReference>
<evidence type="ECO:0000259" key="15">
    <source>
        <dbReference type="Pfam" id="PF02768"/>
    </source>
</evidence>
<feature type="domain" description="DNA polymerase III beta sliding clamp C-terminal" evidence="15">
    <location>
        <begin position="316"/>
        <end position="436"/>
    </location>
</feature>
<keyword evidence="4" id="KW-0963">Cytoplasm</keyword>
<dbReference type="InterPro" id="IPR022637">
    <property type="entry name" value="DNA_polIII_beta_cen"/>
</dbReference>
<dbReference type="Pfam" id="PF00712">
    <property type="entry name" value="DNA_pol3_beta"/>
    <property type="match status" value="1"/>
</dbReference>
<dbReference type="HOGENOM" id="CLU_038149_2_1_9"/>
<dbReference type="GO" id="GO:0005737">
    <property type="term" value="C:cytoplasm"/>
    <property type="evidence" value="ECO:0007669"/>
    <property type="project" value="UniProtKB-SubCell"/>
</dbReference>
<comment type="subcellular location">
    <subcellularLocation>
        <location evidence="1">Cytoplasm</location>
    </subcellularLocation>
</comment>
<dbReference type="Pfam" id="PF02767">
    <property type="entry name" value="DNA_pol3_beta_2"/>
    <property type="match status" value="1"/>
</dbReference>
<dbReference type="InterPro" id="IPR046938">
    <property type="entry name" value="DNA_clamp_sf"/>
</dbReference>
<dbReference type="Proteomes" id="UP000003490">
    <property type="component" value="Unassembled WGS sequence"/>
</dbReference>
<proteinExistence type="inferred from homology"/>
<keyword evidence="6 16" id="KW-0548">Nucleotidyltransferase</keyword>
<comment type="similarity">
    <text evidence="2">Belongs to the beta sliding clamp family.</text>
</comment>
<keyword evidence="9" id="KW-0238">DNA-binding</keyword>
<dbReference type="GO" id="GO:0003677">
    <property type="term" value="F:DNA binding"/>
    <property type="evidence" value="ECO:0007669"/>
    <property type="project" value="UniProtKB-KW"/>
</dbReference>
<organism evidence="16 17">
    <name type="scientific">[Clostridium] leptum DSM 753</name>
    <dbReference type="NCBI Taxonomy" id="428125"/>
    <lineage>
        <taxon>Bacteria</taxon>
        <taxon>Bacillati</taxon>
        <taxon>Bacillota</taxon>
        <taxon>Clostridia</taxon>
        <taxon>Eubacteriales</taxon>
        <taxon>Oscillospiraceae</taxon>
        <taxon>Oscillospiraceae incertae sedis</taxon>
    </lineage>
</organism>
<accession>A7VRS4</accession>
<evidence type="ECO:0000313" key="16">
    <source>
        <dbReference type="EMBL" id="EDO61754.1"/>
    </source>
</evidence>
<dbReference type="PANTHER" id="PTHR30478">
    <property type="entry name" value="DNA POLYMERASE III SUBUNIT BETA"/>
    <property type="match status" value="1"/>
</dbReference>
<sequence>MENLILSDRTQKKPGEIQAAGKAEPLKSARPGIEPGKEYQTGILLYCFRISGKALKSTFYERKQEVFMKIQCQKSQLVEAVSNVQRAVSSKSTLAALEGILLKTTTNGDLKLCGYDLELGITTVIEAQVDEPGEVVLSARLFGDIVRRLPDETVTILVDEKMITQITCGPSEFSIVGIPSSEYPELPSVEGASSIDLTSPILKSMIRQTLFAVADTDAKPVHTGTLFNIENGIIRLVSVDGYRLAMRTEMINLKFEEEDEIRFVVPGKTLSEVIKLLPDQDENVEILVGRRHIIFKIEKYSVISRLLEGEFLDYKAAIPAQFTTEVTVNTRNLINSVERVSLLITDRLKSPVRCIFSEDGEIKISCVTSIGKANDELSAQITGPEVEIGFNNRYLLDALRNADTDEVKVQLTGPVSPMKIVPTQGDSFLFLVLPVRLKQE</sequence>
<evidence type="ECO:0000256" key="12">
    <source>
        <dbReference type="ARBA" id="ARBA00033276"/>
    </source>
</evidence>
<keyword evidence="8" id="KW-0239">DNA-directed DNA polymerase</keyword>
<keyword evidence="7" id="KW-0235">DNA replication</keyword>
<dbReference type="Gene3D" id="3.70.10.10">
    <property type="match status" value="1"/>
</dbReference>
<dbReference type="eggNOG" id="COG0592">
    <property type="taxonomic scope" value="Bacteria"/>
</dbReference>
<evidence type="ECO:0000256" key="5">
    <source>
        <dbReference type="ARBA" id="ARBA00022679"/>
    </source>
</evidence>
<evidence type="ECO:0000256" key="2">
    <source>
        <dbReference type="ARBA" id="ARBA00010752"/>
    </source>
</evidence>
<feature type="domain" description="DNA polymerase III beta sliding clamp central" evidence="14">
    <location>
        <begin position="199"/>
        <end position="311"/>
    </location>
</feature>
<dbReference type="GO" id="GO:0008408">
    <property type="term" value="F:3'-5' exonuclease activity"/>
    <property type="evidence" value="ECO:0007669"/>
    <property type="project" value="InterPro"/>
</dbReference>
<dbReference type="Pfam" id="PF02768">
    <property type="entry name" value="DNA_pol3_beta_3"/>
    <property type="match status" value="1"/>
</dbReference>
<evidence type="ECO:0000256" key="1">
    <source>
        <dbReference type="ARBA" id="ARBA00004496"/>
    </source>
</evidence>
<name>A7VRS4_9FIRM</name>
<dbReference type="GO" id="GO:0009360">
    <property type="term" value="C:DNA polymerase III complex"/>
    <property type="evidence" value="ECO:0007669"/>
    <property type="project" value="InterPro"/>
</dbReference>
<evidence type="ECO:0000256" key="9">
    <source>
        <dbReference type="ARBA" id="ARBA00023125"/>
    </source>
</evidence>
<evidence type="ECO:0000256" key="3">
    <source>
        <dbReference type="ARBA" id="ARBA00021035"/>
    </source>
</evidence>